<protein>
    <submittedName>
        <fullName evidence="2">Uncharacterized protein</fullName>
    </submittedName>
</protein>
<organism evidence="2 3">
    <name type="scientific">Dyella solisilvae</name>
    <dbReference type="NCBI Taxonomy" id="1920168"/>
    <lineage>
        <taxon>Bacteria</taxon>
        <taxon>Pseudomonadati</taxon>
        <taxon>Pseudomonadota</taxon>
        <taxon>Gammaproteobacteria</taxon>
        <taxon>Lysobacterales</taxon>
        <taxon>Rhodanobacteraceae</taxon>
        <taxon>Dyella</taxon>
    </lineage>
</organism>
<dbReference type="AlphaFoldDB" id="A0A370K7S6"/>
<accession>A0A370K7S6</accession>
<keyword evidence="1" id="KW-0732">Signal</keyword>
<gene>
    <name evidence="2" type="ORF">DVT68_09135</name>
</gene>
<reference evidence="2 3" key="1">
    <citation type="submission" date="2018-07" db="EMBL/GenBank/DDBJ databases">
        <title>Dyella solisilvae sp. nov., isolated from the pine and broad-leaved mixed forest soil.</title>
        <authorList>
            <person name="Gao Z."/>
            <person name="Qiu L."/>
        </authorList>
    </citation>
    <scope>NUCLEOTIDE SEQUENCE [LARGE SCALE GENOMIC DNA]</scope>
    <source>
        <strain evidence="2 3">DHG54</strain>
    </source>
</reference>
<comment type="caution">
    <text evidence="2">The sequence shown here is derived from an EMBL/GenBank/DDBJ whole genome shotgun (WGS) entry which is preliminary data.</text>
</comment>
<evidence type="ECO:0000313" key="2">
    <source>
        <dbReference type="EMBL" id="RDI98674.1"/>
    </source>
</evidence>
<dbReference type="Pfam" id="PF07676">
    <property type="entry name" value="PD40"/>
    <property type="match status" value="2"/>
</dbReference>
<proteinExistence type="predicted"/>
<name>A0A370K7S6_9GAMM</name>
<sequence>MNRVTGLRCAAACAAFVATALSAAPIDSPTPEIFAPGVISGPANEDSAAFTPDGDTVFFDRISWPNAVILVSHKINDVWTSPQIAPFSGQWLDHDPAMAPDGSFLIFSSNRPDAEGGKPLDAVMANGKVSPGSGGHLWRVNRQGNGWGKPARLPDSVNSSTRTYAPSIAADGSVYFQRPGGDGDFRLFRSQYRDGHYLPPVAVPLGDAAAHKLDPAIAPDESFIVFDANFTGKDDPDRLYIAFREGEAWGKPIDLGPVINAKGPWGSHLGPDHRTLYFSSTRSVKVNYPRTREQAAQDLARMQAWDNGSDNIWAVSLAPWLDAHHGGG</sequence>
<dbReference type="SUPFAM" id="SSF82171">
    <property type="entry name" value="DPP6 N-terminal domain-like"/>
    <property type="match status" value="1"/>
</dbReference>
<dbReference type="InterPro" id="IPR011042">
    <property type="entry name" value="6-blade_b-propeller_TolB-like"/>
</dbReference>
<dbReference type="InterPro" id="IPR011659">
    <property type="entry name" value="WD40"/>
</dbReference>
<dbReference type="EMBL" id="QQSY01000002">
    <property type="protein sequence ID" value="RDI98674.1"/>
    <property type="molecule type" value="Genomic_DNA"/>
</dbReference>
<dbReference type="OrthoDB" id="240809at2"/>
<evidence type="ECO:0000256" key="1">
    <source>
        <dbReference type="SAM" id="SignalP"/>
    </source>
</evidence>
<dbReference type="RefSeq" id="WP_114824763.1">
    <property type="nucleotide sequence ID" value="NZ_QQSY01000002.1"/>
</dbReference>
<feature type="signal peptide" evidence="1">
    <location>
        <begin position="1"/>
        <end position="23"/>
    </location>
</feature>
<keyword evidence="3" id="KW-1185">Reference proteome</keyword>
<feature type="chain" id="PRO_5016638389" evidence="1">
    <location>
        <begin position="24"/>
        <end position="328"/>
    </location>
</feature>
<dbReference type="Gene3D" id="2.120.10.30">
    <property type="entry name" value="TolB, C-terminal domain"/>
    <property type="match status" value="1"/>
</dbReference>
<dbReference type="Proteomes" id="UP000254711">
    <property type="component" value="Unassembled WGS sequence"/>
</dbReference>
<evidence type="ECO:0000313" key="3">
    <source>
        <dbReference type="Proteomes" id="UP000254711"/>
    </source>
</evidence>